<dbReference type="Proteomes" id="UP000322545">
    <property type="component" value="Unassembled WGS sequence"/>
</dbReference>
<evidence type="ECO:0000313" key="2">
    <source>
        <dbReference type="EMBL" id="SHL66205.1"/>
    </source>
</evidence>
<dbReference type="AlphaFoldDB" id="A0A1M7CG58"/>
<gene>
    <name evidence="2" type="ORF">SAMN05443432_102144</name>
</gene>
<protein>
    <recommendedName>
        <fullName evidence="4">DUF4177 domain-containing protein</fullName>
    </recommendedName>
</protein>
<feature type="region of interest" description="Disordered" evidence="1">
    <location>
        <begin position="80"/>
        <end position="133"/>
    </location>
</feature>
<accession>A0A1M7CG58</accession>
<reference evidence="2 3" key="1">
    <citation type="submission" date="2016-11" db="EMBL/GenBank/DDBJ databases">
        <authorList>
            <person name="Varghese N."/>
            <person name="Submissions S."/>
        </authorList>
    </citation>
    <scope>NUCLEOTIDE SEQUENCE [LARGE SCALE GENOMIC DNA]</scope>
    <source>
        <strain evidence="2 3">DSM 28249</strain>
    </source>
</reference>
<evidence type="ECO:0008006" key="4">
    <source>
        <dbReference type="Google" id="ProtNLM"/>
    </source>
</evidence>
<name>A0A1M7CG58_9RHOB</name>
<keyword evidence="3" id="KW-1185">Reference proteome</keyword>
<dbReference type="RefSeq" id="WP_188129868.1">
    <property type="nucleotide sequence ID" value="NZ_FRCB01000002.1"/>
</dbReference>
<evidence type="ECO:0000313" key="3">
    <source>
        <dbReference type="Proteomes" id="UP000322545"/>
    </source>
</evidence>
<organism evidence="2 3">
    <name type="scientific">Roseovarius litoreus</name>
    <dbReference type="NCBI Taxonomy" id="1155722"/>
    <lineage>
        <taxon>Bacteria</taxon>
        <taxon>Pseudomonadati</taxon>
        <taxon>Pseudomonadota</taxon>
        <taxon>Alphaproteobacteria</taxon>
        <taxon>Rhodobacterales</taxon>
        <taxon>Roseobacteraceae</taxon>
        <taxon>Roseovarius</taxon>
    </lineage>
</organism>
<evidence type="ECO:0000256" key="1">
    <source>
        <dbReference type="SAM" id="MobiDB-lite"/>
    </source>
</evidence>
<sequence>MYEYKVIPAPARGKKAPGVKGPGPRFALALEEVMNALAAEGWDYQRSDILPSEERQGLTSTHTVYRSVLVFRRALAVEVTTAPEARTGVETQSTRPDMTQDETAGGDVPRPFSARDDISDAAQDTTKGDRPQS</sequence>
<dbReference type="EMBL" id="FRCB01000002">
    <property type="protein sequence ID" value="SHL66205.1"/>
    <property type="molecule type" value="Genomic_DNA"/>
</dbReference>
<proteinExistence type="predicted"/>